<reference evidence="6 7" key="1">
    <citation type="submission" date="2015-09" db="EMBL/GenBank/DDBJ databases">
        <title>Draft genome sequence of Kouleothrix aurantiaca JCM 19913.</title>
        <authorList>
            <person name="Hemp J."/>
        </authorList>
    </citation>
    <scope>NUCLEOTIDE SEQUENCE [LARGE SCALE GENOMIC DNA]</scope>
    <source>
        <strain evidence="6 7">COM-B</strain>
    </source>
</reference>
<feature type="binding site" evidence="5">
    <location>
        <position position="158"/>
    </location>
    <ligand>
        <name>UTP</name>
        <dbReference type="ChEBI" id="CHEBI:46398"/>
    </ligand>
</feature>
<dbReference type="AlphaFoldDB" id="A0A0P9FJ15"/>
<evidence type="ECO:0000256" key="5">
    <source>
        <dbReference type="PIRSR" id="PIRSR000806-2"/>
    </source>
</evidence>
<keyword evidence="7" id="KW-1185">Reference proteome</keyword>
<feature type="binding site" evidence="5">
    <location>
        <position position="186"/>
    </location>
    <ligand>
        <name>UTP</name>
        <dbReference type="ChEBI" id="CHEBI:46398"/>
    </ligand>
</feature>
<feature type="binding site" evidence="5">
    <location>
        <position position="363"/>
    </location>
    <ligand>
        <name>UTP</name>
        <dbReference type="ChEBI" id="CHEBI:46398"/>
    </ligand>
</feature>
<dbReference type="Gene3D" id="2.160.10.10">
    <property type="entry name" value="Hexapeptide repeat proteins"/>
    <property type="match status" value="1"/>
</dbReference>
<dbReference type="InterPro" id="IPR029044">
    <property type="entry name" value="Nucleotide-diphossugar_trans"/>
</dbReference>
<evidence type="ECO:0000256" key="1">
    <source>
        <dbReference type="ARBA" id="ARBA00010401"/>
    </source>
</evidence>
<dbReference type="SUPFAM" id="SSF53448">
    <property type="entry name" value="Nucleotide-diphospho-sugar transferases"/>
    <property type="match status" value="1"/>
</dbReference>
<evidence type="ECO:0000256" key="4">
    <source>
        <dbReference type="PIRSR" id="PIRSR000806-1"/>
    </source>
</evidence>
<evidence type="ECO:0000256" key="2">
    <source>
        <dbReference type="ARBA" id="ARBA00022679"/>
    </source>
</evidence>
<evidence type="ECO:0000313" key="7">
    <source>
        <dbReference type="Proteomes" id="UP000050509"/>
    </source>
</evidence>
<dbReference type="PATRIC" id="fig|186479.3.peg.7120"/>
<name>A0A0P9FJ15_9CHLR</name>
<keyword evidence="3" id="KW-0548">Nucleotidyltransferase</keyword>
<dbReference type="InterPro" id="IPR016267">
    <property type="entry name" value="UDPGP_trans"/>
</dbReference>
<comment type="caution">
    <text evidence="6">The sequence shown here is derived from an EMBL/GenBank/DDBJ whole genome shotgun (WGS) entry which is preliminary data.</text>
</comment>
<feature type="binding site" evidence="4">
    <location>
        <position position="187"/>
    </location>
    <ligand>
        <name>substrate</name>
    </ligand>
</feature>
<dbReference type="EMBL" id="LJCR01000342">
    <property type="protein sequence ID" value="KPV53100.1"/>
    <property type="molecule type" value="Genomic_DNA"/>
</dbReference>
<accession>A0A0P9FJ15</accession>
<evidence type="ECO:0000313" key="6">
    <source>
        <dbReference type="EMBL" id="KPV53100.1"/>
    </source>
</evidence>
<dbReference type="Proteomes" id="UP000050509">
    <property type="component" value="Unassembled WGS sequence"/>
</dbReference>
<organism evidence="6 7">
    <name type="scientific">Kouleothrix aurantiaca</name>
    <dbReference type="NCBI Taxonomy" id="186479"/>
    <lineage>
        <taxon>Bacteria</taxon>
        <taxon>Bacillati</taxon>
        <taxon>Chloroflexota</taxon>
        <taxon>Chloroflexia</taxon>
        <taxon>Chloroflexales</taxon>
        <taxon>Roseiflexineae</taxon>
        <taxon>Roseiflexaceae</taxon>
        <taxon>Kouleothrix</taxon>
    </lineage>
</organism>
<dbReference type="PANTHER" id="PTHR43511">
    <property type="match status" value="1"/>
</dbReference>
<keyword evidence="2" id="KW-0808">Transferase</keyword>
<protein>
    <recommendedName>
        <fullName evidence="8">UTP--glucose-1-phosphate uridylyltransferase</fullName>
    </recommendedName>
</protein>
<gene>
    <name evidence="6" type="ORF">SE17_11605</name>
</gene>
<dbReference type="PIRSF" id="PIRSF000806">
    <property type="entry name" value="UDPGP"/>
    <property type="match status" value="1"/>
</dbReference>
<feature type="binding site" evidence="5">
    <location>
        <position position="217"/>
    </location>
    <ligand>
        <name>UTP</name>
        <dbReference type="ChEBI" id="CHEBI:46398"/>
    </ligand>
</feature>
<dbReference type="Gene3D" id="3.90.550.10">
    <property type="entry name" value="Spore Coat Polysaccharide Biosynthesis Protein SpsA, Chain A"/>
    <property type="match status" value="1"/>
</dbReference>
<feature type="binding site" evidence="5">
    <location>
        <position position="94"/>
    </location>
    <ligand>
        <name>UTP</name>
        <dbReference type="ChEBI" id="CHEBI:46398"/>
    </ligand>
</feature>
<dbReference type="CDD" id="cd00897">
    <property type="entry name" value="UGPase_euk"/>
    <property type="match status" value="1"/>
</dbReference>
<evidence type="ECO:0008006" key="8">
    <source>
        <dbReference type="Google" id="ProtNLM"/>
    </source>
</evidence>
<comment type="similarity">
    <text evidence="1">Belongs to the UDPGP type 1 family.</text>
</comment>
<dbReference type="FunFam" id="2.160.10.10:FF:000001">
    <property type="entry name" value="UTP--glucose-1-phosphate uridylyltransferase"/>
    <property type="match status" value="1"/>
</dbReference>
<dbReference type="GO" id="GO:0003983">
    <property type="term" value="F:UTP:glucose-1-phosphate uridylyltransferase activity"/>
    <property type="evidence" value="ECO:0007669"/>
    <property type="project" value="InterPro"/>
</dbReference>
<dbReference type="Pfam" id="PF01704">
    <property type="entry name" value="UDPGP"/>
    <property type="match status" value="1"/>
</dbReference>
<dbReference type="GO" id="GO:0006011">
    <property type="term" value="P:UDP-alpha-D-glucose metabolic process"/>
    <property type="evidence" value="ECO:0007669"/>
    <property type="project" value="InterPro"/>
</dbReference>
<proteinExistence type="inferred from homology"/>
<sequence length="470" mass="50993">MPLDNTADFAPFEDRMRAEGLPQIVIDNFHYYYDVLASGSVGMIPEDTIMPVSAVAGVEEVAAYTEAGHAALGRAAVLKLNGGLGTSMGLDRAKSLLVAREGMTFLDVIAQQALSFGTRYNTNVPLILMNSFNTDADSRAVLARYPALEGPIPLSLMQNKVPKVLQSTLAPADWPANRNLEWCPPGHGEVYIALATSGMLDALLAHGYEYLFISNVDNLGATLDLGILGYVAEHNVPFLMEVADRTEADRKGGHIAQRLDGQLILREVAHCPEADLPAFQDIRRHAYFNTNSIWVNLPQLKALLDANNNVIKLPMIRNAKTVDPKDSRSPAVFQLETAMGAAIAVFPGARVLRVGRDRFMPVKTCDDLLRLRSDIYTLDEGFRLVQANDIAPTIVALDSRFYKLIDDFEARFAAGAPSLRGCERLTVQGDVAFGAGVVCQGAVRVHNRAETQAHIPGGATLSGEHDLNAS</sequence>
<evidence type="ECO:0000256" key="3">
    <source>
        <dbReference type="ARBA" id="ARBA00022695"/>
    </source>
</evidence>
<dbReference type="InterPro" id="IPR002618">
    <property type="entry name" value="UDPGP_fam"/>
</dbReference>